<dbReference type="GO" id="GO:0008270">
    <property type="term" value="F:zinc ion binding"/>
    <property type="evidence" value="ECO:0007669"/>
    <property type="project" value="UniProtKB-KW"/>
</dbReference>
<feature type="region of interest" description="Disordered" evidence="2">
    <location>
        <begin position="1"/>
        <end position="59"/>
    </location>
</feature>
<accession>A0A9J6D4W0</accession>
<evidence type="ECO:0000313" key="5">
    <source>
        <dbReference type="Proteomes" id="UP000821866"/>
    </source>
</evidence>
<dbReference type="InterPro" id="IPR001878">
    <property type="entry name" value="Znf_CCHC"/>
</dbReference>
<gene>
    <name evidence="4" type="ORF">HPB51_007479</name>
</gene>
<evidence type="ECO:0000259" key="3">
    <source>
        <dbReference type="PROSITE" id="PS50158"/>
    </source>
</evidence>
<keyword evidence="1" id="KW-0863">Zinc-finger</keyword>
<dbReference type="AlphaFoldDB" id="A0A9J6D4W0"/>
<dbReference type="Proteomes" id="UP000821866">
    <property type="component" value="Chromosome 9"/>
</dbReference>
<dbReference type="PROSITE" id="PS50158">
    <property type="entry name" value="ZF_CCHC"/>
    <property type="match status" value="1"/>
</dbReference>
<dbReference type="EMBL" id="JABSTU010000011">
    <property type="protein sequence ID" value="KAH8008887.1"/>
    <property type="molecule type" value="Genomic_DNA"/>
</dbReference>
<evidence type="ECO:0000256" key="1">
    <source>
        <dbReference type="PROSITE-ProRule" id="PRU00047"/>
    </source>
</evidence>
<keyword evidence="5" id="KW-1185">Reference proteome</keyword>
<name>A0A9J6D4W0_RHIMP</name>
<keyword evidence="1" id="KW-0479">Metal-binding</keyword>
<sequence>MPLEEMVFGEEISRQEDEASGWIVAHSRKKQRQDLTPGDSPGPSAGHRATRPAHPKGPINKLIGAWRLPRLPKDHYRVVVRLKGGMDVRQVSGIKVTQTLVMAACLGPPQAEEDIVCANEMQNNFVISTPHARNAEAYAKVKQIRVGETLHEVSTYVTPPGDTCRGVVRGIDPELSDDRLGELFVHARNPKVLGVRRIKKTPTVIVLFDGMKVPNYVMCGTNLIRCTLYRRQIDACRTCGKLGHRSDVCPTPTVITCPDCGVSSPPENHTCQTKCSICGGAHPTADRACQSRYQVPYIVRRRRRRRRKANKQRAEFVPQQAPGLGFNQGGGLDNPGQCAGHRSRSRDRSAPVPGFSRNLPGLNEWGQNLSLALSCSASCQCKLRLEYSS</sequence>
<reference evidence="4" key="2">
    <citation type="submission" date="2021-09" db="EMBL/GenBank/DDBJ databases">
        <authorList>
            <person name="Jia N."/>
            <person name="Wang J."/>
            <person name="Shi W."/>
            <person name="Du L."/>
            <person name="Sun Y."/>
            <person name="Zhan W."/>
            <person name="Jiang J."/>
            <person name="Wang Q."/>
            <person name="Zhang B."/>
            <person name="Ji P."/>
            <person name="Sakyi L.B."/>
            <person name="Cui X."/>
            <person name="Yuan T."/>
            <person name="Jiang B."/>
            <person name="Yang W."/>
            <person name="Lam T.T.-Y."/>
            <person name="Chang Q."/>
            <person name="Ding S."/>
            <person name="Wang X."/>
            <person name="Zhu J."/>
            <person name="Ruan X."/>
            <person name="Zhao L."/>
            <person name="Wei J."/>
            <person name="Que T."/>
            <person name="Du C."/>
            <person name="Cheng J."/>
            <person name="Dai P."/>
            <person name="Han X."/>
            <person name="Huang E."/>
            <person name="Gao Y."/>
            <person name="Liu J."/>
            <person name="Shao H."/>
            <person name="Ye R."/>
            <person name="Li L."/>
            <person name="Wei W."/>
            <person name="Wang X."/>
            <person name="Wang C."/>
            <person name="Huo Q."/>
            <person name="Li W."/>
            <person name="Guo W."/>
            <person name="Chen H."/>
            <person name="Chen S."/>
            <person name="Zhou L."/>
            <person name="Zhou L."/>
            <person name="Ni X."/>
            <person name="Tian J."/>
            <person name="Zhou Y."/>
            <person name="Sheng Y."/>
            <person name="Liu T."/>
            <person name="Pan Y."/>
            <person name="Xia L."/>
            <person name="Li J."/>
            <person name="Zhao F."/>
            <person name="Cao W."/>
        </authorList>
    </citation>
    <scope>NUCLEOTIDE SEQUENCE</scope>
    <source>
        <strain evidence="4">Rmic-2018</strain>
        <tissue evidence="4">Larvae</tissue>
    </source>
</reference>
<feature type="domain" description="CCHC-type" evidence="3">
    <location>
        <begin position="236"/>
        <end position="250"/>
    </location>
</feature>
<proteinExistence type="predicted"/>
<organism evidence="4 5">
    <name type="scientific">Rhipicephalus microplus</name>
    <name type="common">Cattle tick</name>
    <name type="synonym">Boophilus microplus</name>
    <dbReference type="NCBI Taxonomy" id="6941"/>
    <lineage>
        <taxon>Eukaryota</taxon>
        <taxon>Metazoa</taxon>
        <taxon>Ecdysozoa</taxon>
        <taxon>Arthropoda</taxon>
        <taxon>Chelicerata</taxon>
        <taxon>Arachnida</taxon>
        <taxon>Acari</taxon>
        <taxon>Parasitiformes</taxon>
        <taxon>Ixodida</taxon>
        <taxon>Ixodoidea</taxon>
        <taxon>Ixodidae</taxon>
        <taxon>Rhipicephalinae</taxon>
        <taxon>Rhipicephalus</taxon>
        <taxon>Boophilus</taxon>
    </lineage>
</organism>
<reference evidence="4" key="1">
    <citation type="journal article" date="2020" name="Cell">
        <title>Large-Scale Comparative Analyses of Tick Genomes Elucidate Their Genetic Diversity and Vector Capacities.</title>
        <authorList>
            <consortium name="Tick Genome and Microbiome Consortium (TIGMIC)"/>
            <person name="Jia N."/>
            <person name="Wang J."/>
            <person name="Shi W."/>
            <person name="Du L."/>
            <person name="Sun Y."/>
            <person name="Zhan W."/>
            <person name="Jiang J.F."/>
            <person name="Wang Q."/>
            <person name="Zhang B."/>
            <person name="Ji P."/>
            <person name="Bell-Sakyi L."/>
            <person name="Cui X.M."/>
            <person name="Yuan T.T."/>
            <person name="Jiang B.G."/>
            <person name="Yang W.F."/>
            <person name="Lam T.T."/>
            <person name="Chang Q.C."/>
            <person name="Ding S.J."/>
            <person name="Wang X.J."/>
            <person name="Zhu J.G."/>
            <person name="Ruan X.D."/>
            <person name="Zhao L."/>
            <person name="Wei J.T."/>
            <person name="Ye R.Z."/>
            <person name="Que T.C."/>
            <person name="Du C.H."/>
            <person name="Zhou Y.H."/>
            <person name="Cheng J.X."/>
            <person name="Dai P.F."/>
            <person name="Guo W.B."/>
            <person name="Han X.H."/>
            <person name="Huang E.J."/>
            <person name="Li L.F."/>
            <person name="Wei W."/>
            <person name="Gao Y.C."/>
            <person name="Liu J.Z."/>
            <person name="Shao H.Z."/>
            <person name="Wang X."/>
            <person name="Wang C.C."/>
            <person name="Yang T.C."/>
            <person name="Huo Q.B."/>
            <person name="Li W."/>
            <person name="Chen H.Y."/>
            <person name="Chen S.E."/>
            <person name="Zhou L.G."/>
            <person name="Ni X.B."/>
            <person name="Tian J.H."/>
            <person name="Sheng Y."/>
            <person name="Liu T."/>
            <person name="Pan Y.S."/>
            <person name="Xia L.Y."/>
            <person name="Li J."/>
            <person name="Zhao F."/>
            <person name="Cao W.C."/>
        </authorList>
    </citation>
    <scope>NUCLEOTIDE SEQUENCE</scope>
    <source>
        <strain evidence="4">Rmic-2018</strain>
    </source>
</reference>
<keyword evidence="1" id="KW-0862">Zinc</keyword>
<comment type="caution">
    <text evidence="4">The sequence shown here is derived from an EMBL/GenBank/DDBJ whole genome shotgun (WGS) entry which is preliminary data.</text>
</comment>
<evidence type="ECO:0000313" key="4">
    <source>
        <dbReference type="EMBL" id="KAH8008887.1"/>
    </source>
</evidence>
<dbReference type="GO" id="GO:0003676">
    <property type="term" value="F:nucleic acid binding"/>
    <property type="evidence" value="ECO:0007669"/>
    <property type="project" value="InterPro"/>
</dbReference>
<evidence type="ECO:0000256" key="2">
    <source>
        <dbReference type="SAM" id="MobiDB-lite"/>
    </source>
</evidence>
<protein>
    <recommendedName>
        <fullName evidence="3">CCHC-type domain-containing protein</fullName>
    </recommendedName>
</protein>
<feature type="region of interest" description="Disordered" evidence="2">
    <location>
        <begin position="335"/>
        <end position="357"/>
    </location>
</feature>